<organism evidence="5 6">
    <name type="scientific">Chironomus riparius</name>
    <dbReference type="NCBI Taxonomy" id="315576"/>
    <lineage>
        <taxon>Eukaryota</taxon>
        <taxon>Metazoa</taxon>
        <taxon>Ecdysozoa</taxon>
        <taxon>Arthropoda</taxon>
        <taxon>Hexapoda</taxon>
        <taxon>Insecta</taxon>
        <taxon>Pterygota</taxon>
        <taxon>Neoptera</taxon>
        <taxon>Endopterygota</taxon>
        <taxon>Diptera</taxon>
        <taxon>Nematocera</taxon>
        <taxon>Chironomoidea</taxon>
        <taxon>Chironomidae</taxon>
        <taxon>Chironominae</taxon>
        <taxon>Chironomus</taxon>
    </lineage>
</organism>
<dbReference type="InterPro" id="IPR039777">
    <property type="entry name" value="IFRD"/>
</dbReference>
<dbReference type="PANTHER" id="PTHR12354">
    <property type="entry name" value="INTERFERON-RELATED DEVELOPMENTAL REGULATOR"/>
    <property type="match status" value="1"/>
</dbReference>
<dbReference type="Pfam" id="PF05004">
    <property type="entry name" value="IFRD"/>
    <property type="match status" value="1"/>
</dbReference>
<protein>
    <recommendedName>
        <fullName evidence="7">Interferon-related developmental regulator 1</fullName>
    </recommendedName>
</protein>
<dbReference type="SUPFAM" id="SSF48371">
    <property type="entry name" value="ARM repeat"/>
    <property type="match status" value="1"/>
</dbReference>
<gene>
    <name evidence="5" type="ORF">CHIRRI_LOCUS11223</name>
</gene>
<accession>A0A9N9S0A2</accession>
<evidence type="ECO:0000259" key="4">
    <source>
        <dbReference type="Pfam" id="PF05004"/>
    </source>
</evidence>
<proteinExistence type="inferred from homology"/>
<feature type="compositionally biased region" description="Polar residues" evidence="2">
    <location>
        <begin position="25"/>
        <end position="37"/>
    </location>
</feature>
<dbReference type="InterPro" id="IPR011989">
    <property type="entry name" value="ARM-like"/>
</dbReference>
<feature type="region of interest" description="Disordered" evidence="2">
    <location>
        <begin position="1"/>
        <end position="48"/>
    </location>
</feature>
<dbReference type="Pfam" id="PF04836">
    <property type="entry name" value="IFRD_C"/>
    <property type="match status" value="1"/>
</dbReference>
<evidence type="ECO:0008006" key="7">
    <source>
        <dbReference type="Google" id="ProtNLM"/>
    </source>
</evidence>
<dbReference type="PANTHER" id="PTHR12354:SF1">
    <property type="entry name" value="INTERFERON-RELATED DEVELOPMENTAL REGULATOR 1"/>
    <property type="match status" value="1"/>
</dbReference>
<dbReference type="InterPro" id="IPR016024">
    <property type="entry name" value="ARM-type_fold"/>
</dbReference>
<name>A0A9N9S0A2_9DIPT</name>
<feature type="compositionally biased region" description="Basic residues" evidence="2">
    <location>
        <begin position="1"/>
        <end position="12"/>
    </location>
</feature>
<reference evidence="5" key="1">
    <citation type="submission" date="2022-01" db="EMBL/GenBank/DDBJ databases">
        <authorList>
            <person name="King R."/>
        </authorList>
    </citation>
    <scope>NUCLEOTIDE SEQUENCE</scope>
</reference>
<comment type="similarity">
    <text evidence="1">Belongs to the IFRD family.</text>
</comment>
<evidence type="ECO:0000256" key="1">
    <source>
        <dbReference type="ARBA" id="ARBA00008828"/>
    </source>
</evidence>
<feature type="domain" description="Interferon-related developmental regulator C-terminal" evidence="3">
    <location>
        <begin position="372"/>
        <end position="423"/>
    </location>
</feature>
<feature type="domain" description="Interferon-related developmental regulator N-terminal" evidence="4">
    <location>
        <begin position="28"/>
        <end position="323"/>
    </location>
</feature>
<keyword evidence="6" id="KW-1185">Reference proteome</keyword>
<evidence type="ECO:0000259" key="3">
    <source>
        <dbReference type="Pfam" id="PF04836"/>
    </source>
</evidence>
<dbReference type="InterPro" id="IPR006921">
    <property type="entry name" value="Interferon-rel_develop_reg_C"/>
</dbReference>
<sequence length="427" mass="47642">MPKNNRKSKAHHQVANDLSDEDNSNDAASVYSYQSDHNPGESVEDVPENSIDKYEDKLMQAIENASEKSQQTRTAALQSMSEIFMHNCLYDFLDERRVTVLDIIEKSLKRGKGQEQAIAARLAALLLIQLQGDEDIAKTLTPLLTHIVLDKSTTSEARSKSCLSLALMQFLSGEDSVRDTIPLCQTFEGIFSESYLKGDSSPSAATQDIASLHAAALGSWALLLTLISPSDIVSLIQTKQIGSFKNIMGLLKSQHLDVRTTAGEAIALLLECGRIHDEDFLEEYIDDLVEVTKQLSTDSQKFRAKRDRKQQRATFRDVLHYIEEEVFPDIQIQVGAGITKDTLTIDSWTLHHQYNSICNALGSGMNFHLFENDLLRDVFSMGERLDSTQISNAKLSKSEKKAIQAASFKARTLTRGRNRDKRSAVVN</sequence>
<dbReference type="Proteomes" id="UP001153620">
    <property type="component" value="Chromosome 3"/>
</dbReference>
<evidence type="ECO:0000313" key="6">
    <source>
        <dbReference type="Proteomes" id="UP001153620"/>
    </source>
</evidence>
<dbReference type="EMBL" id="OU895879">
    <property type="protein sequence ID" value="CAG9808381.1"/>
    <property type="molecule type" value="Genomic_DNA"/>
</dbReference>
<dbReference type="AlphaFoldDB" id="A0A9N9S0A2"/>
<evidence type="ECO:0000313" key="5">
    <source>
        <dbReference type="EMBL" id="CAG9808381.1"/>
    </source>
</evidence>
<dbReference type="InterPro" id="IPR007701">
    <property type="entry name" value="Interferon-rel_develop_reg_N"/>
</dbReference>
<dbReference type="Gene3D" id="1.25.10.10">
    <property type="entry name" value="Leucine-rich Repeat Variant"/>
    <property type="match status" value="1"/>
</dbReference>
<reference evidence="5" key="2">
    <citation type="submission" date="2022-10" db="EMBL/GenBank/DDBJ databases">
        <authorList>
            <consortium name="ENA_rothamsted_submissions"/>
            <consortium name="culmorum"/>
            <person name="King R."/>
        </authorList>
    </citation>
    <scope>NUCLEOTIDE SEQUENCE</scope>
</reference>
<dbReference type="OrthoDB" id="18978at2759"/>
<evidence type="ECO:0000256" key="2">
    <source>
        <dbReference type="SAM" id="MobiDB-lite"/>
    </source>
</evidence>